<dbReference type="RefSeq" id="WP_161768543.1">
    <property type="nucleotide sequence ID" value="NZ_JAAATW010000006.1"/>
</dbReference>
<dbReference type="InterPro" id="IPR018762">
    <property type="entry name" value="ChpT_C"/>
</dbReference>
<name>A0ABW9YAC3_9RHOB</name>
<keyword evidence="3" id="KW-1185">Reference proteome</keyword>
<dbReference type="Gene3D" id="3.30.565.10">
    <property type="entry name" value="Histidine kinase-like ATPase, C-terminal domain"/>
    <property type="match status" value="1"/>
</dbReference>
<evidence type="ECO:0000259" key="1">
    <source>
        <dbReference type="Pfam" id="PF10090"/>
    </source>
</evidence>
<dbReference type="InterPro" id="IPR036890">
    <property type="entry name" value="HATPase_C_sf"/>
</dbReference>
<comment type="caution">
    <text evidence="2">The sequence shown here is derived from an EMBL/GenBank/DDBJ whole genome shotgun (WGS) entry which is preliminary data.</text>
</comment>
<accession>A0ABW9YAC3</accession>
<protein>
    <submittedName>
        <fullName evidence="2">Histidine phosphotransferase</fullName>
    </submittedName>
</protein>
<sequence>MPAQPDLSALLGSRLCHDLIGPIGAIGNGVELLLLSGTGRSDEVALISESVAALNARIRFFRVAYGIARPDQTLPRGEVLDILSNLFPSGRITVLWDSAADLPRGEVKAAFLLLLCAEQALRSGGRIVVAQNKAGWSIDLASPRLRHDPRLWAQIDATAHPADAAIDPSEVQFPLAGQALARIARRPRITVTPETICISF</sequence>
<evidence type="ECO:0000313" key="3">
    <source>
        <dbReference type="Proteomes" id="UP001517376"/>
    </source>
</evidence>
<gene>
    <name evidence="2" type="ORF">GU920_18255</name>
</gene>
<evidence type="ECO:0000313" key="2">
    <source>
        <dbReference type="EMBL" id="NBE09490.1"/>
    </source>
</evidence>
<proteinExistence type="predicted"/>
<dbReference type="EMBL" id="JAAATW010000006">
    <property type="protein sequence ID" value="NBE09490.1"/>
    <property type="molecule type" value="Genomic_DNA"/>
</dbReference>
<reference evidence="3" key="1">
    <citation type="submission" date="2020-01" db="EMBL/GenBank/DDBJ databases">
        <title>Sphingomonas sp. strain CSW-10.</title>
        <authorList>
            <person name="Chen W.-M."/>
        </authorList>
    </citation>
    <scope>NUCLEOTIDE SEQUENCE [LARGE SCALE GENOMIC DNA]</scope>
    <source>
        <strain evidence="3">CCP-1</strain>
    </source>
</reference>
<feature type="domain" description="Histidine phosphotransferase ChpT C-terminal" evidence="1">
    <location>
        <begin position="77"/>
        <end position="183"/>
    </location>
</feature>
<dbReference type="Pfam" id="PF10090">
    <property type="entry name" value="HPTransfase"/>
    <property type="match status" value="1"/>
</dbReference>
<dbReference type="Proteomes" id="UP001517376">
    <property type="component" value="Unassembled WGS sequence"/>
</dbReference>
<organism evidence="2 3">
    <name type="scientific">Paragemmobacter ruber</name>
    <dbReference type="NCBI Taxonomy" id="1985673"/>
    <lineage>
        <taxon>Bacteria</taxon>
        <taxon>Pseudomonadati</taxon>
        <taxon>Pseudomonadota</taxon>
        <taxon>Alphaproteobacteria</taxon>
        <taxon>Rhodobacterales</taxon>
        <taxon>Paracoccaceae</taxon>
        <taxon>Paragemmobacter</taxon>
    </lineage>
</organism>
<dbReference type="Gene3D" id="1.10.287.130">
    <property type="match status" value="1"/>
</dbReference>